<dbReference type="EMBL" id="AL157959">
    <property type="protein sequence ID" value="CAM08960.1"/>
    <property type="molecule type" value="Genomic_DNA"/>
</dbReference>
<gene>
    <name evidence="1" type="ordered locus">NMA1840</name>
</gene>
<evidence type="ECO:0000313" key="2">
    <source>
        <dbReference type="Proteomes" id="UP000000626"/>
    </source>
</evidence>
<dbReference type="RefSeq" id="WP_002212737.1">
    <property type="nucleotide sequence ID" value="NC_003116.1"/>
</dbReference>
<name>A0A0U1RJT5_NEIMA</name>
<evidence type="ECO:0008006" key="3">
    <source>
        <dbReference type="Google" id="ProtNLM"/>
    </source>
</evidence>
<dbReference type="AlphaFoldDB" id="A0A0U1RJT5"/>
<evidence type="ECO:0000313" key="1">
    <source>
        <dbReference type="EMBL" id="CAM08960.1"/>
    </source>
</evidence>
<accession>A0A0U1RJT5</accession>
<proteinExistence type="predicted"/>
<sequence length="124" mass="13468">MSTEYVGSVILYLGANEVEVTKIDVKDNTGKKPVKTMNRTRRVKGFTRGVGQYDITFTAVVPTDGTAVDWAKIDDAKISLVPDVEGARPTSYLGFCATEAGDSYTVDNELVVDVTGFAIRKVLE</sequence>
<dbReference type="KEGG" id="nma:NMA1840"/>
<organism evidence="1 2">
    <name type="scientific">Neisseria meningitidis serogroup A / serotype 4A (strain DSM 15465 / Z2491)</name>
    <dbReference type="NCBI Taxonomy" id="122587"/>
    <lineage>
        <taxon>Bacteria</taxon>
        <taxon>Pseudomonadati</taxon>
        <taxon>Pseudomonadota</taxon>
        <taxon>Betaproteobacteria</taxon>
        <taxon>Neisseriales</taxon>
        <taxon>Neisseriaceae</taxon>
        <taxon>Neisseria</taxon>
    </lineage>
</organism>
<protein>
    <recommendedName>
        <fullName evidence="3">Phage tail protein</fullName>
    </recommendedName>
</protein>
<dbReference type="HOGENOM" id="CLU_162447_0_0_4"/>
<dbReference type="EnsemblBacteria" id="CAM08960">
    <property type="protein sequence ID" value="CAM08960"/>
    <property type="gene ID" value="NMA1840"/>
</dbReference>
<dbReference type="Proteomes" id="UP000000626">
    <property type="component" value="Chromosome"/>
</dbReference>
<reference evidence="1 2" key="1">
    <citation type="journal article" date="2000" name="Nature">
        <title>Complete DNA sequence of a serogroup A strain of Neisseria meningitidis Z2491.</title>
        <authorList>
            <person name="Parkhill J."/>
            <person name="Achtman M."/>
            <person name="James K.D."/>
            <person name="Bentley S.D."/>
            <person name="Churcher C."/>
            <person name="Klee S.R."/>
            <person name="Morelli G."/>
            <person name="Basham D."/>
            <person name="Brown D."/>
            <person name="Chillingworth T."/>
            <person name="Davies R.M."/>
            <person name="Davis P."/>
            <person name="Devlin K."/>
            <person name="Feltwell T."/>
            <person name="Hamlin N."/>
            <person name="Holroyd S."/>
            <person name="Jagels K."/>
            <person name="Leather S."/>
            <person name="Moule S."/>
            <person name="Mungall K."/>
            <person name="Quail M.A."/>
            <person name="Rajandream M.A."/>
            <person name="Rutherford K.M."/>
            <person name="Simmonds M."/>
            <person name="Skelton J."/>
            <person name="Whitehead S."/>
            <person name="Spratt B.G."/>
            <person name="Barrell B.G."/>
        </authorList>
    </citation>
    <scope>NUCLEOTIDE SEQUENCE [LARGE SCALE GENOMIC DNA]</scope>
    <source>
        <strain evidence="2">DSM 15465 / Z2491</strain>
    </source>
</reference>